<comment type="caution">
    <text evidence="12">The sequence shown here is derived from an EMBL/GenBank/DDBJ whole genome shotgun (WGS) entry which is preliminary data.</text>
</comment>
<feature type="region of interest" description="Disordered" evidence="10">
    <location>
        <begin position="221"/>
        <end position="306"/>
    </location>
</feature>
<gene>
    <name evidence="12" type="ORF">ACRE_081520</name>
</gene>
<keyword evidence="8" id="KW-0511">Multifunctional enzyme</keyword>
<keyword evidence="4" id="KW-0378">Hydrolase</keyword>
<dbReference type="GO" id="GO:0008270">
    <property type="term" value="F:zinc ion binding"/>
    <property type="evidence" value="ECO:0007669"/>
    <property type="project" value="InterPro"/>
</dbReference>
<evidence type="ECO:0000256" key="1">
    <source>
        <dbReference type="ARBA" id="ARBA00001668"/>
    </source>
</evidence>
<dbReference type="PANTHER" id="PTHR22993:SF9">
    <property type="entry name" value="FORMAMIDOPYRIMIDINE-DNA GLYCOSYLASE"/>
    <property type="match status" value="1"/>
</dbReference>
<dbReference type="AlphaFoldDB" id="A0A086SVK2"/>
<feature type="compositionally biased region" description="Basic and acidic residues" evidence="10">
    <location>
        <begin position="238"/>
        <end position="261"/>
    </location>
</feature>
<dbReference type="Gene3D" id="3.20.190.10">
    <property type="entry name" value="MutM-like, N-terminal"/>
    <property type="match status" value="1"/>
</dbReference>
<dbReference type="PANTHER" id="PTHR22993">
    <property type="entry name" value="FORMAMIDOPYRIMIDINE-DNA GLYCOSYLASE"/>
    <property type="match status" value="1"/>
</dbReference>
<keyword evidence="6" id="KW-0234">DNA repair</keyword>
<dbReference type="SMART" id="SM01232">
    <property type="entry name" value="H2TH"/>
    <property type="match status" value="1"/>
</dbReference>
<keyword evidence="9" id="KW-0326">Glycosidase</keyword>
<dbReference type="InterPro" id="IPR035937">
    <property type="entry name" value="FPG_N"/>
</dbReference>
<name>A0A086SVK2_HAPC1</name>
<dbReference type="GO" id="GO:0006284">
    <property type="term" value="P:base-excision repair"/>
    <property type="evidence" value="ECO:0007669"/>
    <property type="project" value="InterPro"/>
</dbReference>
<dbReference type="GO" id="GO:0005634">
    <property type="term" value="C:nucleus"/>
    <property type="evidence" value="ECO:0007669"/>
    <property type="project" value="TreeGrafter"/>
</dbReference>
<evidence type="ECO:0000313" key="12">
    <source>
        <dbReference type="EMBL" id="KFH41134.1"/>
    </source>
</evidence>
<dbReference type="Pfam" id="PF01149">
    <property type="entry name" value="Fapy_DNA_glyco"/>
    <property type="match status" value="1"/>
</dbReference>
<evidence type="ECO:0000256" key="3">
    <source>
        <dbReference type="ARBA" id="ARBA00022763"/>
    </source>
</evidence>
<evidence type="ECO:0000313" key="13">
    <source>
        <dbReference type="Proteomes" id="UP000029964"/>
    </source>
</evidence>
<dbReference type="EMBL" id="JPKY01000144">
    <property type="protein sequence ID" value="KFH41134.1"/>
    <property type="molecule type" value="Genomic_DNA"/>
</dbReference>
<evidence type="ECO:0000256" key="6">
    <source>
        <dbReference type="ARBA" id="ARBA00023204"/>
    </source>
</evidence>
<dbReference type="Proteomes" id="UP000029964">
    <property type="component" value="Unassembled WGS sequence"/>
</dbReference>
<dbReference type="FunFam" id="1.10.8.50:FF:000009">
    <property type="entry name" value="Formamidopyrimidine-DNA glycosylase"/>
    <property type="match status" value="1"/>
</dbReference>
<dbReference type="STRING" id="857340.A0A086SVK2"/>
<proteinExistence type="inferred from homology"/>
<comment type="similarity">
    <text evidence="2">Belongs to the FPG family.</text>
</comment>
<dbReference type="Pfam" id="PF06831">
    <property type="entry name" value="H2TH"/>
    <property type="match status" value="1"/>
</dbReference>
<organism evidence="12 13">
    <name type="scientific">Hapsidospora chrysogenum (strain ATCC 11550 / CBS 779.69 / DSM 880 / IAM 14645 / JCM 23072 / IMI 49137)</name>
    <name type="common">Acremonium chrysogenum</name>
    <dbReference type="NCBI Taxonomy" id="857340"/>
    <lineage>
        <taxon>Eukaryota</taxon>
        <taxon>Fungi</taxon>
        <taxon>Dikarya</taxon>
        <taxon>Ascomycota</taxon>
        <taxon>Pezizomycotina</taxon>
        <taxon>Sordariomycetes</taxon>
        <taxon>Hypocreomycetidae</taxon>
        <taxon>Hypocreales</taxon>
        <taxon>Bionectriaceae</taxon>
        <taxon>Hapsidospora</taxon>
    </lineage>
</organism>
<keyword evidence="3" id="KW-0227">DNA damage</keyword>
<keyword evidence="5" id="KW-0238">DNA-binding</keyword>
<feature type="domain" description="Formamidopyrimidine-DNA glycosylase catalytic" evidence="11">
    <location>
        <begin position="1"/>
        <end position="61"/>
    </location>
</feature>
<dbReference type="InterPro" id="IPR012319">
    <property type="entry name" value="FPG_cat"/>
</dbReference>
<dbReference type="HOGENOM" id="CLU_038423_0_1_1"/>
<evidence type="ECO:0000256" key="8">
    <source>
        <dbReference type="ARBA" id="ARBA00023268"/>
    </source>
</evidence>
<evidence type="ECO:0000256" key="9">
    <source>
        <dbReference type="ARBA" id="ARBA00023295"/>
    </source>
</evidence>
<protein>
    <submittedName>
        <fullName evidence="12">Formamidopyrimidine-DNA glycosylase-like protein</fullName>
    </submittedName>
</protein>
<keyword evidence="7" id="KW-0456">Lyase</keyword>
<dbReference type="InterPro" id="IPR010979">
    <property type="entry name" value="Ribosomal_uS13-like_H2TH"/>
</dbReference>
<evidence type="ECO:0000259" key="11">
    <source>
        <dbReference type="PROSITE" id="PS51068"/>
    </source>
</evidence>
<dbReference type="Gene3D" id="1.10.8.50">
    <property type="match status" value="1"/>
</dbReference>
<evidence type="ECO:0000256" key="10">
    <source>
        <dbReference type="SAM" id="MobiDB-lite"/>
    </source>
</evidence>
<evidence type="ECO:0000256" key="7">
    <source>
        <dbReference type="ARBA" id="ARBA00023239"/>
    </source>
</evidence>
<dbReference type="GO" id="GO:0008534">
    <property type="term" value="F:oxidized purine nucleobase lesion DNA N-glycosylase activity"/>
    <property type="evidence" value="ECO:0007669"/>
    <property type="project" value="UniProtKB-EC"/>
</dbReference>
<comment type="catalytic activity">
    <reaction evidence="1">
        <text>Hydrolysis of DNA containing ring-opened 7-methylguanine residues, releasing 2,6-diamino-4-hydroxy-5-(N-methyl)formamidopyrimidine.</text>
        <dbReference type="EC" id="3.2.2.23"/>
    </reaction>
</comment>
<evidence type="ECO:0000256" key="5">
    <source>
        <dbReference type="ARBA" id="ARBA00023125"/>
    </source>
</evidence>
<dbReference type="GO" id="GO:0016829">
    <property type="term" value="F:lyase activity"/>
    <property type="evidence" value="ECO:0007669"/>
    <property type="project" value="UniProtKB-KW"/>
</dbReference>
<evidence type="ECO:0000256" key="4">
    <source>
        <dbReference type="ARBA" id="ARBA00022801"/>
    </source>
</evidence>
<dbReference type="GO" id="GO:0003684">
    <property type="term" value="F:damaged DNA binding"/>
    <property type="evidence" value="ECO:0007669"/>
    <property type="project" value="InterPro"/>
</dbReference>
<keyword evidence="13" id="KW-1185">Reference proteome</keyword>
<sequence length="306" mass="34556">MHLGMTGWVHIRGEQTALDNSVKKTKESDKDEWPPRFCKFHLKTEGKPEVEVAFTDARRLGRVRLVDCPGKDIRKYSPLVENGPDPVIDLDIFTEQYLKNKMRSRHVPIKAFLLDQTMISGIGNWVADETLYHAKLHPEQYCDEFSDAEITSLFKSIRYVCQTAVDKLGDSGQFPEHWLFSYRWGKGSKGHSLPNGETLAFIKVGGRTSCYVPAVQKKTGHIPPKAETMPFKGATGDEASKKPSTEKAEKRKETAKRKPELAEDETNAPATAPTKKKTRKMGEHDTEPSDETRNVGSRRSTRLRGK</sequence>
<dbReference type="GO" id="GO:0003906">
    <property type="term" value="F:DNA-(apurinic or apyrimidinic site) endonuclease activity"/>
    <property type="evidence" value="ECO:0007669"/>
    <property type="project" value="InterPro"/>
</dbReference>
<dbReference type="InterPro" id="IPR015886">
    <property type="entry name" value="H2TH_FPG"/>
</dbReference>
<dbReference type="SUPFAM" id="SSF46946">
    <property type="entry name" value="S13-like H2TH domain"/>
    <property type="match status" value="1"/>
</dbReference>
<feature type="compositionally biased region" description="Basic and acidic residues" evidence="10">
    <location>
        <begin position="280"/>
        <end position="293"/>
    </location>
</feature>
<reference evidence="13" key="1">
    <citation type="journal article" date="2014" name="Genome Announc.">
        <title>Genome sequence and annotation of Acremonium chrysogenum, producer of the beta-lactam antibiotic cephalosporin C.</title>
        <authorList>
            <person name="Terfehr D."/>
            <person name="Dahlmann T.A."/>
            <person name="Specht T."/>
            <person name="Zadra I."/>
            <person name="Kuernsteiner H."/>
            <person name="Kueck U."/>
        </authorList>
    </citation>
    <scope>NUCLEOTIDE SEQUENCE [LARGE SCALE GENOMIC DNA]</scope>
    <source>
        <strain evidence="13">ATCC 11550 / CBS 779.69 / DSM 880 / IAM 14645 / JCM 23072 / IMI 49137</strain>
    </source>
</reference>
<accession>A0A086SVK2</accession>
<dbReference type="OrthoDB" id="444592at2759"/>
<dbReference type="PROSITE" id="PS51068">
    <property type="entry name" value="FPG_CAT"/>
    <property type="match status" value="1"/>
</dbReference>
<evidence type="ECO:0000256" key="2">
    <source>
        <dbReference type="ARBA" id="ARBA00009409"/>
    </source>
</evidence>
<dbReference type="SUPFAM" id="SSF81624">
    <property type="entry name" value="N-terminal domain of MutM-like DNA repair proteins"/>
    <property type="match status" value="1"/>
</dbReference>